<evidence type="ECO:0000313" key="1">
    <source>
        <dbReference type="EnsemblPlants" id="AVESA.00010b.r2.1CG0107200.1.CDS"/>
    </source>
</evidence>
<accession>A0ACD5TQ04</accession>
<keyword evidence="2" id="KW-1185">Reference proteome</keyword>
<proteinExistence type="predicted"/>
<sequence length="175" mass="20260">MRRKLDTIGTEIHDKNGQEEHISEDNHVRVGGGLQGRKRVTTVTPCKLQMITGTEIQNMKGQGEYLRAENEMLRLQLVHKTKELEAEQIRRLNLELQLKNKEIKSLKKQNEALRVENEHYRHTAKPSRNPRLCRFCNEYVVGHDYRNCPKRRASASSEQDGGNDFPANTHEAMLC</sequence>
<dbReference type="EnsemblPlants" id="AVESA.00010b.r2.1CG0107200.1">
    <property type="protein sequence ID" value="AVESA.00010b.r2.1CG0107200.1.CDS"/>
    <property type="gene ID" value="AVESA.00010b.r2.1CG0107200"/>
</dbReference>
<name>A0ACD5TQ04_AVESA</name>
<dbReference type="Proteomes" id="UP001732700">
    <property type="component" value="Chromosome 1C"/>
</dbReference>
<reference evidence="1" key="2">
    <citation type="submission" date="2025-09" db="UniProtKB">
        <authorList>
            <consortium name="EnsemblPlants"/>
        </authorList>
    </citation>
    <scope>IDENTIFICATION</scope>
</reference>
<evidence type="ECO:0000313" key="2">
    <source>
        <dbReference type="Proteomes" id="UP001732700"/>
    </source>
</evidence>
<protein>
    <submittedName>
        <fullName evidence="1">Uncharacterized protein</fullName>
    </submittedName>
</protein>
<reference evidence="1" key="1">
    <citation type="submission" date="2021-05" db="EMBL/GenBank/DDBJ databases">
        <authorList>
            <person name="Scholz U."/>
            <person name="Mascher M."/>
            <person name="Fiebig A."/>
        </authorList>
    </citation>
    <scope>NUCLEOTIDE SEQUENCE [LARGE SCALE GENOMIC DNA]</scope>
</reference>
<organism evidence="1 2">
    <name type="scientific">Avena sativa</name>
    <name type="common">Oat</name>
    <dbReference type="NCBI Taxonomy" id="4498"/>
    <lineage>
        <taxon>Eukaryota</taxon>
        <taxon>Viridiplantae</taxon>
        <taxon>Streptophyta</taxon>
        <taxon>Embryophyta</taxon>
        <taxon>Tracheophyta</taxon>
        <taxon>Spermatophyta</taxon>
        <taxon>Magnoliopsida</taxon>
        <taxon>Liliopsida</taxon>
        <taxon>Poales</taxon>
        <taxon>Poaceae</taxon>
        <taxon>BOP clade</taxon>
        <taxon>Pooideae</taxon>
        <taxon>Poodae</taxon>
        <taxon>Poeae</taxon>
        <taxon>Poeae Chloroplast Group 1 (Aveneae type)</taxon>
        <taxon>Aveninae</taxon>
        <taxon>Avena</taxon>
    </lineage>
</organism>